<proteinExistence type="inferred from homology"/>
<dbReference type="Pfam" id="PF08388">
    <property type="entry name" value="GIIM"/>
    <property type="match status" value="1"/>
</dbReference>
<sequence length="441" mass="51318">MKPYGGEVAPCAADQATPHDELLERVLDLENMRKAWKRVKANKGAAGVDGLSIDAAFGFIRQHWEGIRSSLASGRYKPAAVRRVEIPKPDGSKRPLGIPTVLDRVIQQAIAQVLTPLFDPHFSESSYGFRPGRSAHDAVRQVKKLFRSYYPIAVDADLSKFFDTVNHDPLMRCVAKRVKDERVLKLIRKYLKAEIIADGLSIHPGRGVPQGGPLSPLLANILLDELDKELERRGLKFVRYADDFIIMVKTKQAGERVFSSIRKFLERELLLEVNETKSKVARLDECTFLGFQIIRGKIRWSQKSEKEFKRRIKELTGRSWGVSMQYRLRKLREYMRGWMGYFGISEYYKPIPPLDQWIRRRLRLCYWKMWKRPKMRRRQLRKLGIDERQINMVVSSRKGYWKLSRTLATNMGLGNAWLKEQGLVSLKEQWSRMHYPDSVRR</sequence>
<organism evidence="3 4">
    <name type="scientific">Pontiella desulfatans</name>
    <dbReference type="NCBI Taxonomy" id="2750659"/>
    <lineage>
        <taxon>Bacteria</taxon>
        <taxon>Pseudomonadati</taxon>
        <taxon>Kiritimatiellota</taxon>
        <taxon>Kiritimatiellia</taxon>
        <taxon>Kiritimatiellales</taxon>
        <taxon>Pontiellaceae</taxon>
        <taxon>Pontiella</taxon>
    </lineage>
</organism>
<dbReference type="PANTHER" id="PTHR34047">
    <property type="entry name" value="NUCLEAR INTRON MATURASE 1, MITOCHONDRIAL-RELATED"/>
    <property type="match status" value="1"/>
</dbReference>
<evidence type="ECO:0000256" key="1">
    <source>
        <dbReference type="ARBA" id="ARBA00034120"/>
    </source>
</evidence>
<keyword evidence="4" id="KW-1185">Reference proteome</keyword>
<dbReference type="NCBIfam" id="TIGR04416">
    <property type="entry name" value="group_II_RT_mat"/>
    <property type="match status" value="1"/>
</dbReference>
<gene>
    <name evidence="3" type="primary">ltrA_4</name>
    <name evidence="3" type="ORF">PDESU_02957</name>
</gene>
<dbReference type="InterPro" id="IPR030931">
    <property type="entry name" value="Group_II_RT_mat"/>
</dbReference>
<dbReference type="SUPFAM" id="SSF56672">
    <property type="entry name" value="DNA/RNA polymerases"/>
    <property type="match status" value="1"/>
</dbReference>
<evidence type="ECO:0000313" key="3">
    <source>
        <dbReference type="EMBL" id="VGO14396.1"/>
    </source>
</evidence>
<name>A0A6C2U4S4_PONDE</name>
<dbReference type="Pfam" id="PF00078">
    <property type="entry name" value="RVT_1"/>
    <property type="match status" value="1"/>
</dbReference>
<dbReference type="Proteomes" id="UP000366872">
    <property type="component" value="Unassembled WGS sequence"/>
</dbReference>
<dbReference type="InterPro" id="IPR043502">
    <property type="entry name" value="DNA/RNA_pol_sf"/>
</dbReference>
<dbReference type="PANTHER" id="PTHR34047:SF8">
    <property type="entry name" value="PROTEIN YKFC"/>
    <property type="match status" value="1"/>
</dbReference>
<feature type="domain" description="Reverse transcriptase" evidence="2">
    <location>
        <begin position="67"/>
        <end position="293"/>
    </location>
</feature>
<dbReference type="CDD" id="cd01651">
    <property type="entry name" value="RT_G2_intron"/>
    <property type="match status" value="1"/>
</dbReference>
<accession>A0A6C2U4S4</accession>
<evidence type="ECO:0000313" key="4">
    <source>
        <dbReference type="Proteomes" id="UP000366872"/>
    </source>
</evidence>
<dbReference type="InterPro" id="IPR000477">
    <property type="entry name" value="RT_dom"/>
</dbReference>
<dbReference type="InterPro" id="IPR013597">
    <property type="entry name" value="Mat_intron_G2"/>
</dbReference>
<dbReference type="EMBL" id="CAAHFG010000001">
    <property type="protein sequence ID" value="VGO14396.1"/>
    <property type="molecule type" value="Genomic_DNA"/>
</dbReference>
<protein>
    <submittedName>
        <fullName evidence="3">Group II intron-encoded protein LtrA</fullName>
    </submittedName>
</protein>
<evidence type="ECO:0000259" key="2">
    <source>
        <dbReference type="PROSITE" id="PS50878"/>
    </source>
</evidence>
<dbReference type="RefSeq" id="WP_136079879.1">
    <property type="nucleotide sequence ID" value="NZ_CAAHFG010000001.1"/>
</dbReference>
<comment type="similarity">
    <text evidence="1">Belongs to the bacterial reverse transcriptase family.</text>
</comment>
<reference evidence="3 4" key="1">
    <citation type="submission" date="2019-04" db="EMBL/GenBank/DDBJ databases">
        <authorList>
            <person name="Van Vliet M D."/>
        </authorList>
    </citation>
    <scope>NUCLEOTIDE SEQUENCE [LARGE SCALE GENOMIC DNA]</scope>
    <source>
        <strain evidence="3 4">F1</strain>
    </source>
</reference>
<dbReference type="PROSITE" id="PS50878">
    <property type="entry name" value="RT_POL"/>
    <property type="match status" value="1"/>
</dbReference>
<dbReference type="AlphaFoldDB" id="A0A6C2U4S4"/>
<dbReference type="InterPro" id="IPR051083">
    <property type="entry name" value="GrpII_Intron_Splice-Mob/Def"/>
</dbReference>